<keyword evidence="2 4" id="KW-0067">ATP-binding</keyword>
<comment type="similarity">
    <text evidence="4">Belongs to the heat shock protein 70 family.</text>
</comment>
<dbReference type="RefSeq" id="WP_262976771.1">
    <property type="nucleotide sequence ID" value="NZ_CAMAPB010000028.1"/>
</dbReference>
<keyword evidence="3" id="KW-0802">TPR repeat</keyword>
<feature type="repeat" description="TPR" evidence="3">
    <location>
        <begin position="639"/>
        <end position="672"/>
    </location>
</feature>
<sequence length="796" mass="90730">MKELNSFSQPVPSTEISSKVRDLSSKTFVGIDFGTSTTVACIAYYDPNTKSIKTKALALNQKMADGVIVSSEKIPTMLAWHNNQLLVGEGANGVRLKKIKDRNLWISFKMDLGKKNDFLYSNSELSTGKKKLRNGKEAATIFFKYLSQQINKYLSENHYPTDTHYSISIPASFEPNQRKDLLDALAFNKFSFKEQAFIDEPNAAFLSYISDPELQKHINLDEDYNRNILVFDYGAGTCDVSILEVSIDQDKFHSSNLAISKFDFIGGKEVDRLIANDILLSQFLSENNLDKNFFTTREVKRFIIPKLEKAAELLKIKVSKSINLVENKIDEVAPNEVFELNSPVYFKSRKGNFTLSTPSITFEQFQNIVSVFTTKSVSGTYNINTNERFFSIFKPIKTALDKSGLSKRDIDYVLFIGGSSKNPLIRNSVKKFFPESEYLIPKELQKHVAAGTAINSYLYNGFNQSMIKPITNDSIFLIVNSEGGENLYPIIREGVSLPTEKINIQGLIPPIGSSCVELPICLGDKENLIYNIVIDNEKPFTTNDILSLEIVIDANRTINAKANVNNKSHEVKIENSLLSTETDSEKVEKAEYRYSKHLSMNNGEESKYELFELYNVYNAEKQYTKAAEIAEELNNKYNSVSLNGLGLIYSKAGNEEKSVHYFNRAAEEDGSSVALFNLAMEFEYNDKSKFEFYLKKCLKVDPGFGLAQYKLLLHERNQQHDTTITDRKLSELFESWKERYQDDRFPYHYSWLVSCARKVGEKDFAKKVEKSNQHKDINRSKSYDSDNLADFKEEQY</sequence>
<dbReference type="Gene3D" id="3.30.420.40">
    <property type="match status" value="2"/>
</dbReference>
<evidence type="ECO:0000256" key="4">
    <source>
        <dbReference type="RuleBase" id="RU003322"/>
    </source>
</evidence>
<comment type="caution">
    <text evidence="6">The sequence shown here is derived from an EMBL/GenBank/DDBJ whole genome shotgun (WGS) entry which is preliminary data.</text>
</comment>
<dbReference type="PANTHER" id="PTHR19375">
    <property type="entry name" value="HEAT SHOCK PROTEIN 70KDA"/>
    <property type="match status" value="1"/>
</dbReference>
<dbReference type="InterPro" id="IPR013126">
    <property type="entry name" value="Hsp_70_fam"/>
</dbReference>
<organism evidence="6 7">
    <name type="scientific">Pseudoalteromonas haloplanktis</name>
    <name type="common">Alteromonas haloplanktis</name>
    <dbReference type="NCBI Taxonomy" id="228"/>
    <lineage>
        <taxon>Bacteria</taxon>
        <taxon>Pseudomonadati</taxon>
        <taxon>Pseudomonadota</taxon>
        <taxon>Gammaproteobacteria</taxon>
        <taxon>Alteromonadales</taxon>
        <taxon>Pseudoalteromonadaceae</taxon>
        <taxon>Pseudoalteromonas</taxon>
    </lineage>
</organism>
<dbReference type="EMBL" id="CAMAPB010000028">
    <property type="protein sequence ID" value="CAH9059603.1"/>
    <property type="molecule type" value="Genomic_DNA"/>
</dbReference>
<dbReference type="SUPFAM" id="SSF81901">
    <property type="entry name" value="HCP-like"/>
    <property type="match status" value="1"/>
</dbReference>
<evidence type="ECO:0000256" key="3">
    <source>
        <dbReference type="PROSITE-ProRule" id="PRU00339"/>
    </source>
</evidence>
<keyword evidence="7" id="KW-1185">Reference proteome</keyword>
<dbReference type="Gene3D" id="1.25.40.10">
    <property type="entry name" value="Tetratricopeptide repeat domain"/>
    <property type="match status" value="1"/>
</dbReference>
<dbReference type="SUPFAM" id="SSF53067">
    <property type="entry name" value="Actin-like ATPase domain"/>
    <property type="match status" value="2"/>
</dbReference>
<protein>
    <submittedName>
        <fullName evidence="6">Chaperone protein DnaK</fullName>
    </submittedName>
</protein>
<dbReference type="Pfam" id="PF00012">
    <property type="entry name" value="HSP70"/>
    <property type="match status" value="2"/>
</dbReference>
<evidence type="ECO:0000256" key="2">
    <source>
        <dbReference type="ARBA" id="ARBA00022840"/>
    </source>
</evidence>
<reference evidence="6" key="1">
    <citation type="submission" date="2022-07" db="EMBL/GenBank/DDBJ databases">
        <authorList>
            <person name="Criscuolo A."/>
        </authorList>
    </citation>
    <scope>NUCLEOTIDE SEQUENCE</scope>
    <source>
        <strain evidence="6">CIP103197</strain>
    </source>
</reference>
<dbReference type="InterPro" id="IPR019734">
    <property type="entry name" value="TPR_rpt"/>
</dbReference>
<evidence type="ECO:0000313" key="7">
    <source>
        <dbReference type="Proteomes" id="UP001152447"/>
    </source>
</evidence>
<accession>A0A9W4QYZ5</accession>
<dbReference type="InterPro" id="IPR043129">
    <property type="entry name" value="ATPase_NBD"/>
</dbReference>
<evidence type="ECO:0000256" key="1">
    <source>
        <dbReference type="ARBA" id="ARBA00022741"/>
    </source>
</evidence>
<gene>
    <name evidence="6" type="primary">dnaK_2</name>
    <name evidence="6" type="ORF">PSEHALCIP103_02094</name>
</gene>
<name>A0A9W4QYZ5_PSEHA</name>
<proteinExistence type="inferred from homology"/>
<dbReference type="Proteomes" id="UP001152447">
    <property type="component" value="Unassembled WGS sequence"/>
</dbReference>
<evidence type="ECO:0000256" key="5">
    <source>
        <dbReference type="SAM" id="MobiDB-lite"/>
    </source>
</evidence>
<keyword evidence="1 4" id="KW-0547">Nucleotide-binding</keyword>
<dbReference type="Gene3D" id="3.90.640.10">
    <property type="entry name" value="Actin, Chain A, domain 4"/>
    <property type="match status" value="1"/>
</dbReference>
<dbReference type="InterPro" id="IPR011990">
    <property type="entry name" value="TPR-like_helical_dom_sf"/>
</dbReference>
<dbReference type="AlphaFoldDB" id="A0A9W4QYZ5"/>
<dbReference type="PROSITE" id="PS50005">
    <property type="entry name" value="TPR"/>
    <property type="match status" value="1"/>
</dbReference>
<feature type="region of interest" description="Disordered" evidence="5">
    <location>
        <begin position="768"/>
        <end position="796"/>
    </location>
</feature>
<evidence type="ECO:0000313" key="6">
    <source>
        <dbReference type="EMBL" id="CAH9059603.1"/>
    </source>
</evidence>
<dbReference type="GO" id="GO:0005524">
    <property type="term" value="F:ATP binding"/>
    <property type="evidence" value="ECO:0007669"/>
    <property type="project" value="UniProtKB-KW"/>
</dbReference>
<dbReference type="GO" id="GO:0140662">
    <property type="term" value="F:ATP-dependent protein folding chaperone"/>
    <property type="evidence" value="ECO:0007669"/>
    <property type="project" value="InterPro"/>
</dbReference>